<dbReference type="RefSeq" id="WP_013816908.1">
    <property type="nucleotide sequence ID" value="NC_015572.1"/>
</dbReference>
<sequence>MIIFLRRIPATTKLSDLLDFVGPAIKGGLFRKPGRIAGVSILQLQDKRYRALEFHGLVSVEPDAVAARAIKRLKGQRFKGKLVVIRQYVQRDWHNDPRQNHNITVTQHLSDRRKVCRRRGKDLELVRDISESFTSGGDFARKNI</sequence>
<name>F9ZYT9_METMM</name>
<dbReference type="SUPFAM" id="SSF54928">
    <property type="entry name" value="RNA-binding domain, RBD"/>
    <property type="match status" value="1"/>
</dbReference>
<dbReference type="Proteomes" id="UP000008888">
    <property type="component" value="Chromosome"/>
</dbReference>
<reference key="2">
    <citation type="submission" date="2011-05" db="EMBL/GenBank/DDBJ databases">
        <title>Complete genome sequence of the aerobic marine methanotroph Methylomonas methanica MC09.</title>
        <authorList>
            <person name="Boden R."/>
            <person name="Cunliffe M."/>
            <person name="Scanlan J."/>
            <person name="Moussard H."/>
            <person name="Kits K.D."/>
            <person name="Klotz M."/>
            <person name="Jetten M."/>
            <person name="Vuilleumier S."/>
            <person name="Han J."/>
            <person name="Peters L."/>
            <person name="Mikhailova N."/>
            <person name="Teshima H."/>
            <person name="Tapia R."/>
            <person name="Kyrpides N."/>
            <person name="Ivanova N."/>
            <person name="Pagani I."/>
            <person name="Cheng J.-F."/>
            <person name="Goodwin L."/>
            <person name="Han C."/>
            <person name="Hauser L."/>
            <person name="Land M."/>
            <person name="Lapidus A."/>
            <person name="Lucas S."/>
            <person name="Pitluck S."/>
            <person name="Woyke T."/>
            <person name="Stein L.Y."/>
            <person name="Murrell C."/>
        </authorList>
    </citation>
    <scope>NUCLEOTIDE SEQUENCE</scope>
    <source>
        <strain>MC09</strain>
    </source>
</reference>
<proteinExistence type="predicted"/>
<protein>
    <recommendedName>
        <fullName evidence="3">RRM domain-containing protein</fullName>
    </recommendedName>
</protein>
<accession>F9ZYT9</accession>
<dbReference type="STRING" id="857087.Metme_0186"/>
<evidence type="ECO:0000313" key="1">
    <source>
        <dbReference type="EMBL" id="AEF98635.1"/>
    </source>
</evidence>
<keyword evidence="2" id="KW-1185">Reference proteome</keyword>
<dbReference type="InterPro" id="IPR035979">
    <property type="entry name" value="RBD_domain_sf"/>
</dbReference>
<dbReference type="OrthoDB" id="5570803at2"/>
<dbReference type="AlphaFoldDB" id="F9ZYT9"/>
<reference evidence="2" key="3">
    <citation type="submission" date="2011-05" db="EMBL/GenBank/DDBJ databases">
        <title>Complete sequence of Methylomonas methanica MC09.</title>
        <authorList>
            <consortium name="US DOE Joint Genome Institute"/>
            <person name="Lucas S."/>
            <person name="Han J."/>
            <person name="Lapidus A."/>
            <person name="Cheng J.-F."/>
            <person name="Goodwin L."/>
            <person name="Pitluck S."/>
            <person name="Peters L."/>
            <person name="Mikhailova N."/>
            <person name="Teshima H."/>
            <person name="Han C."/>
            <person name="Tapia R."/>
            <person name="Land M."/>
            <person name="Hauser L."/>
            <person name="Kyrpides N."/>
            <person name="Ivanova N."/>
            <person name="Pagani I."/>
            <person name="Stein L."/>
            <person name="Woyke T."/>
        </authorList>
    </citation>
    <scope>NUCLEOTIDE SEQUENCE [LARGE SCALE GENOMIC DNA]</scope>
    <source>
        <strain evidence="2">MC09</strain>
    </source>
</reference>
<dbReference type="GO" id="GO:0003676">
    <property type="term" value="F:nucleic acid binding"/>
    <property type="evidence" value="ECO:0007669"/>
    <property type="project" value="InterPro"/>
</dbReference>
<gene>
    <name evidence="1" type="ordered locus">Metme_0186</name>
</gene>
<dbReference type="KEGG" id="mmt:Metme_0186"/>
<dbReference type="EMBL" id="CP002738">
    <property type="protein sequence ID" value="AEF98635.1"/>
    <property type="molecule type" value="Genomic_DNA"/>
</dbReference>
<organism evidence="1 2">
    <name type="scientific">Methylomonas methanica (strain DSM 25384 / MC09)</name>
    <dbReference type="NCBI Taxonomy" id="857087"/>
    <lineage>
        <taxon>Bacteria</taxon>
        <taxon>Pseudomonadati</taxon>
        <taxon>Pseudomonadota</taxon>
        <taxon>Gammaproteobacteria</taxon>
        <taxon>Methylococcales</taxon>
        <taxon>Methylococcaceae</taxon>
        <taxon>Methylomonas</taxon>
    </lineage>
</organism>
<dbReference type="HOGENOM" id="CLU_1823079_0_0_6"/>
<reference evidence="1 2" key="1">
    <citation type="journal article" date="2011" name="J. Bacteriol.">
        <title>Complete Genome Sequence of the Aerobic Marine Methanotroph Methylomonas methanica MC09.</title>
        <authorList>
            <person name="Boden R."/>
            <person name="Cunliffe M."/>
            <person name="Scanlan J."/>
            <person name="Moussard H."/>
            <person name="Kits K.D."/>
            <person name="Klotz M.G."/>
            <person name="Jetten M.S."/>
            <person name="Vuilleumier S."/>
            <person name="Han J."/>
            <person name="Peters L."/>
            <person name="Mikhailova N."/>
            <person name="Teshima H."/>
            <person name="Tapia R."/>
            <person name="Kyrpides N."/>
            <person name="Ivanova N."/>
            <person name="Pagani I."/>
            <person name="Cheng J.F."/>
            <person name="Goodwin L."/>
            <person name="Han C."/>
            <person name="Hauser L."/>
            <person name="Land M.L."/>
            <person name="Lapidus A."/>
            <person name="Lucas S."/>
            <person name="Pitluck S."/>
            <person name="Woyke T."/>
            <person name="Stein L."/>
            <person name="Murrell J.C."/>
        </authorList>
    </citation>
    <scope>NUCLEOTIDE SEQUENCE [LARGE SCALE GENOMIC DNA]</scope>
    <source>
        <strain evidence="1 2">MC09</strain>
    </source>
</reference>
<evidence type="ECO:0008006" key="3">
    <source>
        <dbReference type="Google" id="ProtNLM"/>
    </source>
</evidence>
<evidence type="ECO:0000313" key="2">
    <source>
        <dbReference type="Proteomes" id="UP000008888"/>
    </source>
</evidence>
<dbReference type="CDD" id="cd00590">
    <property type="entry name" value="RRM_SF"/>
    <property type="match status" value="1"/>
</dbReference>